<evidence type="ECO:0000313" key="3">
    <source>
        <dbReference type="Proteomes" id="UP000694547"/>
    </source>
</evidence>
<dbReference type="GeneTree" id="ENSGT00900000143323"/>
<reference evidence="2 3" key="1">
    <citation type="submission" date="2018-10" db="EMBL/GenBank/DDBJ databases">
        <title>Improved assembly of the deer mouse Peromyscus maniculatus genome.</title>
        <authorList>
            <person name="Lassance J.-M."/>
            <person name="Hoekstra H.E."/>
        </authorList>
    </citation>
    <scope>NUCLEOTIDE SEQUENCE [LARGE SCALE GENOMIC DNA]</scope>
</reference>
<proteinExistence type="predicted"/>
<dbReference type="AlphaFoldDB" id="A0A8C8UFD6"/>
<name>A0A8C8UFD6_PERMB</name>
<keyword evidence="3" id="KW-1185">Reference proteome</keyword>
<accession>A0A8C8UFD6</accession>
<protein>
    <submittedName>
        <fullName evidence="2">Uncharacterized protein</fullName>
    </submittedName>
</protein>
<evidence type="ECO:0000256" key="1">
    <source>
        <dbReference type="SAM" id="MobiDB-lite"/>
    </source>
</evidence>
<sequence length="130" mass="14473">MDTWRWETFHFSPFPKLQGRKRVHRRRALPQDPGPRFLSPHLHVTLPEVLLTGCSSAPRQQHSRKTDKKVSTPLVAAMVPPGTGGGPSLEGLQLPQPWSPGYLECPGPTLLLGRHITTYNLPLWVCVVGV</sequence>
<dbReference type="Proteomes" id="UP000694547">
    <property type="component" value="Chromosome 17"/>
</dbReference>
<reference evidence="2" key="3">
    <citation type="submission" date="2025-09" db="UniProtKB">
        <authorList>
            <consortium name="Ensembl"/>
        </authorList>
    </citation>
    <scope>IDENTIFICATION</scope>
</reference>
<dbReference type="Ensembl" id="ENSPEMT00000036982.1">
    <property type="protein sequence ID" value="ENSPEMP00000031603.1"/>
    <property type="gene ID" value="ENSPEMG00000029867.1"/>
</dbReference>
<feature type="region of interest" description="Disordered" evidence="1">
    <location>
        <begin position="55"/>
        <end position="91"/>
    </location>
</feature>
<evidence type="ECO:0000313" key="2">
    <source>
        <dbReference type="Ensembl" id="ENSPEMP00000031603.1"/>
    </source>
</evidence>
<reference evidence="2" key="2">
    <citation type="submission" date="2025-08" db="UniProtKB">
        <authorList>
            <consortium name="Ensembl"/>
        </authorList>
    </citation>
    <scope>IDENTIFICATION</scope>
</reference>
<organism evidence="2 3">
    <name type="scientific">Peromyscus maniculatus bairdii</name>
    <name type="common">Prairie deer mouse</name>
    <dbReference type="NCBI Taxonomy" id="230844"/>
    <lineage>
        <taxon>Eukaryota</taxon>
        <taxon>Metazoa</taxon>
        <taxon>Chordata</taxon>
        <taxon>Craniata</taxon>
        <taxon>Vertebrata</taxon>
        <taxon>Euteleostomi</taxon>
        <taxon>Mammalia</taxon>
        <taxon>Eutheria</taxon>
        <taxon>Euarchontoglires</taxon>
        <taxon>Glires</taxon>
        <taxon>Rodentia</taxon>
        <taxon>Myomorpha</taxon>
        <taxon>Muroidea</taxon>
        <taxon>Cricetidae</taxon>
        <taxon>Neotominae</taxon>
        <taxon>Peromyscus</taxon>
    </lineage>
</organism>